<keyword evidence="2" id="KW-0472">Membrane</keyword>
<gene>
    <name evidence="3" type="ORF">SAMN05443665_100532</name>
</gene>
<protein>
    <submittedName>
        <fullName evidence="3">Uncharacterized protein</fullName>
    </submittedName>
</protein>
<dbReference type="OrthoDB" id="3479518at2"/>
<feature type="compositionally biased region" description="Low complexity" evidence="1">
    <location>
        <begin position="172"/>
        <end position="187"/>
    </location>
</feature>
<dbReference type="EMBL" id="FZOR01000005">
    <property type="protein sequence ID" value="SNS48939.1"/>
    <property type="molecule type" value="Genomic_DNA"/>
</dbReference>
<keyword evidence="4" id="KW-1185">Reference proteome</keyword>
<reference evidence="3 4" key="1">
    <citation type="submission" date="2017-06" db="EMBL/GenBank/DDBJ databases">
        <authorList>
            <person name="Kim H.J."/>
            <person name="Triplett B.A."/>
        </authorList>
    </citation>
    <scope>NUCLEOTIDE SEQUENCE [LARGE SCALE GENOMIC DNA]</scope>
    <source>
        <strain evidence="3 4">DSM 44715</strain>
    </source>
</reference>
<dbReference type="RefSeq" id="WP_089325136.1">
    <property type="nucleotide sequence ID" value="NZ_FZOR01000005.1"/>
</dbReference>
<accession>A0A239EWE0</accession>
<sequence length="305" mass="31789">MHSIPIRRGAIRPQDRSRHALLPALPPALLPALIRLAAIAGLALAGWIALSALHGGAEAAEGPAQRSTEPVQTEPVQTVPVRHAAAPARADEPGYATIRHFTSRPGWQAMTEDVRELGDHPMEYLRSRRQDLVDDKDKAVGHVRRLADEAGVPRLRVPDVRQARSDGEGLVPRLAGARPAAPRPAASEPREAERPDVHVPTRHAAARKAPAAIGHTAVPRASADRPAGDCMGCRGDHGDPAHAPVAPAPDAPSGGGSAGGHPLFPVADLPHRRGPAAPPAVDASTFHRTALTDVAAPGGPSVVPD</sequence>
<evidence type="ECO:0000313" key="4">
    <source>
        <dbReference type="Proteomes" id="UP000198318"/>
    </source>
</evidence>
<evidence type="ECO:0000256" key="2">
    <source>
        <dbReference type="SAM" id="Phobius"/>
    </source>
</evidence>
<dbReference type="Proteomes" id="UP000198318">
    <property type="component" value="Unassembled WGS sequence"/>
</dbReference>
<dbReference type="AlphaFoldDB" id="A0A239EWE0"/>
<feature type="transmembrane region" description="Helical" evidence="2">
    <location>
        <begin position="21"/>
        <end position="50"/>
    </location>
</feature>
<name>A0A239EWE0_9ACTN</name>
<evidence type="ECO:0000313" key="3">
    <source>
        <dbReference type="EMBL" id="SNS48939.1"/>
    </source>
</evidence>
<organism evidence="3 4">
    <name type="scientific">Actinomadura meyerae</name>
    <dbReference type="NCBI Taxonomy" id="240840"/>
    <lineage>
        <taxon>Bacteria</taxon>
        <taxon>Bacillati</taxon>
        <taxon>Actinomycetota</taxon>
        <taxon>Actinomycetes</taxon>
        <taxon>Streptosporangiales</taxon>
        <taxon>Thermomonosporaceae</taxon>
        <taxon>Actinomadura</taxon>
    </lineage>
</organism>
<evidence type="ECO:0000256" key="1">
    <source>
        <dbReference type="SAM" id="MobiDB-lite"/>
    </source>
</evidence>
<keyword evidence="2" id="KW-0812">Transmembrane</keyword>
<proteinExistence type="predicted"/>
<feature type="compositionally biased region" description="Basic and acidic residues" evidence="1">
    <location>
        <begin position="188"/>
        <end position="199"/>
    </location>
</feature>
<feature type="region of interest" description="Disordered" evidence="1">
    <location>
        <begin position="159"/>
        <end position="282"/>
    </location>
</feature>
<keyword evidence="2" id="KW-1133">Transmembrane helix</keyword>